<dbReference type="RefSeq" id="WP_380599465.1">
    <property type="nucleotide sequence ID" value="NZ_JBHSDU010000003.1"/>
</dbReference>
<dbReference type="Proteomes" id="UP001595904">
    <property type="component" value="Unassembled WGS sequence"/>
</dbReference>
<accession>A0ABV8SX97</accession>
<protein>
    <submittedName>
        <fullName evidence="1">Uncharacterized protein</fullName>
    </submittedName>
</protein>
<dbReference type="EMBL" id="JBHSDU010000003">
    <property type="protein sequence ID" value="MFC4311273.1"/>
    <property type="molecule type" value="Genomic_DNA"/>
</dbReference>
<evidence type="ECO:0000313" key="1">
    <source>
        <dbReference type="EMBL" id="MFC4311273.1"/>
    </source>
</evidence>
<gene>
    <name evidence="1" type="ORF">ACFPN2_19400</name>
</gene>
<proteinExistence type="predicted"/>
<sequence length="157" mass="17840">MSITLWSFADEFWVVCPRCSARALVRPYSEKRPARLVCVKCGTSRSWVLSARGVLTSGRASQWPRGTYAVGDAADPYFHLPLWLRVPCGSEVLWAFNERHLNFIDEYVRAENRRRAPTLPGGPRNALLESRLPRWMKLARNREAVIAAIAKLRASLT</sequence>
<comment type="caution">
    <text evidence="1">The sequence shown here is derived from an EMBL/GenBank/DDBJ whole genome shotgun (WGS) entry which is preliminary data.</text>
</comment>
<reference evidence="2" key="1">
    <citation type="journal article" date="2019" name="Int. J. Syst. Evol. Microbiol.">
        <title>The Global Catalogue of Microorganisms (GCM) 10K type strain sequencing project: providing services to taxonomists for standard genome sequencing and annotation.</title>
        <authorList>
            <consortium name="The Broad Institute Genomics Platform"/>
            <consortium name="The Broad Institute Genome Sequencing Center for Infectious Disease"/>
            <person name="Wu L."/>
            <person name="Ma J."/>
        </authorList>
    </citation>
    <scope>NUCLEOTIDE SEQUENCE [LARGE SCALE GENOMIC DNA]</scope>
    <source>
        <strain evidence="2">CGMCC 1.10759</strain>
    </source>
</reference>
<organism evidence="1 2">
    <name type="scientific">Steroidobacter flavus</name>
    <dbReference type="NCBI Taxonomy" id="1842136"/>
    <lineage>
        <taxon>Bacteria</taxon>
        <taxon>Pseudomonadati</taxon>
        <taxon>Pseudomonadota</taxon>
        <taxon>Gammaproteobacteria</taxon>
        <taxon>Steroidobacterales</taxon>
        <taxon>Steroidobacteraceae</taxon>
        <taxon>Steroidobacter</taxon>
    </lineage>
</organism>
<keyword evidence="2" id="KW-1185">Reference proteome</keyword>
<evidence type="ECO:0000313" key="2">
    <source>
        <dbReference type="Proteomes" id="UP001595904"/>
    </source>
</evidence>
<name>A0ABV8SX97_9GAMM</name>